<dbReference type="RefSeq" id="WP_109324604.1">
    <property type="nucleotide sequence ID" value="NZ_CP029346.1"/>
</dbReference>
<dbReference type="EMBL" id="CP029346">
    <property type="protein sequence ID" value="AWL10372.1"/>
    <property type="molecule type" value="Genomic_DNA"/>
</dbReference>
<gene>
    <name evidence="1" type="ORF">HME7025_02532</name>
</gene>
<dbReference type="Proteomes" id="UP000245468">
    <property type="component" value="Chromosome"/>
</dbReference>
<protein>
    <recommendedName>
        <fullName evidence="3">Response regulator receiver protein</fullName>
    </recommendedName>
</protein>
<accession>A0A2S2DYJ3</accession>
<evidence type="ECO:0008006" key="3">
    <source>
        <dbReference type="Google" id="ProtNLM"/>
    </source>
</evidence>
<dbReference type="AlphaFoldDB" id="A0A2S2DYJ3"/>
<evidence type="ECO:0000313" key="2">
    <source>
        <dbReference type="Proteomes" id="UP000245468"/>
    </source>
</evidence>
<reference evidence="2" key="1">
    <citation type="submission" date="2018-05" db="EMBL/GenBank/DDBJ databases">
        <title>Pseudarcicella sp. HME7025 Genome sequencing and assembly.</title>
        <authorList>
            <person name="Kim H."/>
            <person name="Kang H."/>
            <person name="Joh K."/>
        </authorList>
    </citation>
    <scope>NUCLEOTIDE SEQUENCE [LARGE SCALE GENOMIC DNA]</scope>
    <source>
        <strain evidence="2">HME7025</strain>
    </source>
</reference>
<name>A0A2S2DYJ3_9BACT</name>
<proteinExistence type="predicted"/>
<evidence type="ECO:0000313" key="1">
    <source>
        <dbReference type="EMBL" id="AWL10372.1"/>
    </source>
</evidence>
<dbReference type="OrthoDB" id="677818at2"/>
<sequence length="106" mass="11458">MKIHNVLVVGKNEAIVALLIKLVNKYPELFALGTCELEEVPTICQISPVDVLLFSSGLCLAEEKDISQKVAQFHSNVKTVEHFGGGSGLLRTELNQALGLILACPE</sequence>
<keyword evidence="2" id="KW-1185">Reference proteome</keyword>
<dbReference type="KEGG" id="psez:HME7025_02532"/>
<organism evidence="1 2">
    <name type="scientific">Aquirufa nivalisilvae</name>
    <dbReference type="NCBI Taxonomy" id="2516557"/>
    <lineage>
        <taxon>Bacteria</taxon>
        <taxon>Pseudomonadati</taxon>
        <taxon>Bacteroidota</taxon>
        <taxon>Cytophagia</taxon>
        <taxon>Cytophagales</taxon>
        <taxon>Flectobacillaceae</taxon>
        <taxon>Aquirufa</taxon>
    </lineage>
</organism>